<proteinExistence type="predicted"/>
<evidence type="ECO:0000256" key="6">
    <source>
        <dbReference type="SAM" id="SignalP"/>
    </source>
</evidence>
<feature type="chain" id="PRO_5037347303" description="1-phosphatidylinositol phosphodiesterase" evidence="6">
    <location>
        <begin position="22"/>
        <end position="358"/>
    </location>
</feature>
<dbReference type="SMART" id="SM00148">
    <property type="entry name" value="PLCXc"/>
    <property type="match status" value="1"/>
</dbReference>
<dbReference type="InterPro" id="IPR051057">
    <property type="entry name" value="PI-PLC_domain"/>
</dbReference>
<evidence type="ECO:0000256" key="2">
    <source>
        <dbReference type="ARBA" id="ARBA00012581"/>
    </source>
</evidence>
<evidence type="ECO:0000259" key="7">
    <source>
        <dbReference type="SMART" id="SM00148"/>
    </source>
</evidence>
<dbReference type="SUPFAM" id="SSF51695">
    <property type="entry name" value="PLC-like phosphodiesterases"/>
    <property type="match status" value="1"/>
</dbReference>
<dbReference type="GO" id="GO:0004436">
    <property type="term" value="F:phosphatidylinositol diacylglycerol-lyase activity"/>
    <property type="evidence" value="ECO:0007669"/>
    <property type="project" value="UniProtKB-EC"/>
</dbReference>
<protein>
    <recommendedName>
        <fullName evidence="3">1-phosphatidylinositol phosphodiesterase</fullName>
        <ecNumber evidence="2">4.6.1.13</ecNumber>
    </recommendedName>
    <alternativeName>
        <fullName evidence="4">Phosphatidylinositol diacylglycerol-lyase</fullName>
    </alternativeName>
    <alternativeName>
        <fullName evidence="5">Phosphatidylinositol-specific phospholipase C</fullName>
    </alternativeName>
</protein>
<reference evidence="8" key="2">
    <citation type="submission" date="2020-07" db="EMBL/GenBank/DDBJ databases">
        <authorList>
            <person name="Lood C."/>
            <person name="Girard L."/>
        </authorList>
    </citation>
    <scope>NUCLEOTIDE SEQUENCE</scope>
    <source>
        <strain evidence="8">BW13M1</strain>
    </source>
</reference>
<dbReference type="EC" id="4.6.1.13" evidence="2"/>
<dbReference type="PANTHER" id="PTHR13593">
    <property type="match status" value="1"/>
</dbReference>
<dbReference type="Pfam" id="PF00388">
    <property type="entry name" value="PI-PLC-X"/>
    <property type="match status" value="1"/>
</dbReference>
<reference evidence="8" key="1">
    <citation type="journal article" date="2020" name="Microorganisms">
        <title>Reliable Identification of Environmental Pseudomonas Isolates Using the rpoD Gene.</title>
        <authorList>
            <consortium name="The Broad Institute Genome Sequencing Platform"/>
            <person name="Girard L."/>
            <person name="Lood C."/>
            <person name="Rokni-Zadeh H."/>
            <person name="van Noort V."/>
            <person name="Lavigne R."/>
            <person name="De Mot R."/>
        </authorList>
    </citation>
    <scope>NUCLEOTIDE SEQUENCE</scope>
    <source>
        <strain evidence="8">BW13M1</strain>
    </source>
</reference>
<keyword evidence="6" id="KW-0732">Signal</keyword>
<dbReference type="AlphaFoldDB" id="A0A923G703"/>
<dbReference type="InterPro" id="IPR000909">
    <property type="entry name" value="PLipase_C_PInositol-sp_X_dom"/>
</dbReference>
<dbReference type="PANTHER" id="PTHR13593:SF113">
    <property type="entry name" value="SI:DKEY-266F7.9"/>
    <property type="match status" value="1"/>
</dbReference>
<dbReference type="CDD" id="cd08586">
    <property type="entry name" value="PI-PLCc_BcPLC_like"/>
    <property type="match status" value="1"/>
</dbReference>
<accession>A0A923G703</accession>
<feature type="domain" description="Phosphatidylinositol-specific phospholipase C X" evidence="7">
    <location>
        <begin position="49"/>
        <end position="195"/>
    </location>
</feature>
<dbReference type="GO" id="GO:0006629">
    <property type="term" value="P:lipid metabolic process"/>
    <property type="evidence" value="ECO:0007669"/>
    <property type="project" value="InterPro"/>
</dbReference>
<evidence type="ECO:0000256" key="5">
    <source>
        <dbReference type="ARBA" id="ARBA00030782"/>
    </source>
</evidence>
<gene>
    <name evidence="8" type="ORF">HU751_05875</name>
</gene>
<sequence length="358" mass="40018">MHVLRYLLYLGCLLCSLAGFASPHLDDAYAHDDSDPFTDRSTWMKSIRDDVRLSEMALPGTHDSATFDLSLFPVVNEVVSTQALSFDEQLKYGIRVLDLRVRRTGDALALHHGPIFLERMLGDALQAIQRFLQANPSETVLFRVREEHTADTNVGLDLAQVFERYMQQYSAVYLQAPRSNVTLGEARGKFVVLSNIGNLNPYGLSYSNFDIQDDWKLETNWDLHEKYLKIRRQLHRAAAGSPDTFYVNYLSGSVGAFPYFVASGHVSAGTGAPRLSTGLLALDDVDWYPYFPRTTCLGKLCTISFEGTNTLARDDIEDLNGPDPTRRSVGIIMADFPGESLIANIIANNHHPTHDLGR</sequence>
<evidence type="ECO:0000256" key="3">
    <source>
        <dbReference type="ARBA" id="ARBA00019758"/>
    </source>
</evidence>
<feature type="signal peptide" evidence="6">
    <location>
        <begin position="1"/>
        <end position="21"/>
    </location>
</feature>
<dbReference type="RefSeq" id="WP_186732432.1">
    <property type="nucleotide sequence ID" value="NZ_JABWRJ020000002.1"/>
</dbReference>
<dbReference type="PROSITE" id="PS50007">
    <property type="entry name" value="PIPLC_X_DOMAIN"/>
    <property type="match status" value="1"/>
</dbReference>
<name>A0A923G703_9PSED</name>
<comment type="catalytic activity">
    <reaction evidence="1">
        <text>a 1,2-diacyl-sn-glycero-3-phospho-(1D-myo-inositol) = 1D-myo-inositol 1,2-cyclic phosphate + a 1,2-diacyl-sn-glycerol</text>
        <dbReference type="Rhea" id="RHEA:17093"/>
        <dbReference type="ChEBI" id="CHEBI:17815"/>
        <dbReference type="ChEBI" id="CHEBI:57880"/>
        <dbReference type="ChEBI" id="CHEBI:58484"/>
        <dbReference type="EC" id="4.6.1.13"/>
    </reaction>
</comment>
<comment type="caution">
    <text evidence="8">The sequence shown here is derived from an EMBL/GenBank/DDBJ whole genome shotgun (WGS) entry which is preliminary data.</text>
</comment>
<evidence type="ECO:0000256" key="1">
    <source>
        <dbReference type="ARBA" id="ARBA00001316"/>
    </source>
</evidence>
<dbReference type="EMBL" id="JABWRJ010000005">
    <property type="protein sequence ID" value="MBC3445291.1"/>
    <property type="molecule type" value="Genomic_DNA"/>
</dbReference>
<dbReference type="InterPro" id="IPR017946">
    <property type="entry name" value="PLC-like_Pdiesterase_TIM-brl"/>
</dbReference>
<dbReference type="GO" id="GO:0008081">
    <property type="term" value="F:phosphoric diester hydrolase activity"/>
    <property type="evidence" value="ECO:0007669"/>
    <property type="project" value="InterPro"/>
</dbReference>
<evidence type="ECO:0000256" key="4">
    <source>
        <dbReference type="ARBA" id="ARBA00030474"/>
    </source>
</evidence>
<organism evidence="8">
    <name type="scientific">Pseudomonas peradeniyensis</name>
    <dbReference type="NCBI Taxonomy" id="2745488"/>
    <lineage>
        <taxon>Bacteria</taxon>
        <taxon>Pseudomonadati</taxon>
        <taxon>Pseudomonadota</taxon>
        <taxon>Gammaproteobacteria</taxon>
        <taxon>Pseudomonadales</taxon>
        <taxon>Pseudomonadaceae</taxon>
        <taxon>Pseudomonas</taxon>
    </lineage>
</organism>
<dbReference type="Gene3D" id="3.20.20.190">
    <property type="entry name" value="Phosphatidylinositol (PI) phosphodiesterase"/>
    <property type="match status" value="1"/>
</dbReference>
<evidence type="ECO:0000313" key="8">
    <source>
        <dbReference type="EMBL" id="MBC3445291.1"/>
    </source>
</evidence>